<dbReference type="AlphaFoldDB" id="A0A0R3TZL7"/>
<dbReference type="WBParaSite" id="HNAJ_0001331601-mRNA-1">
    <property type="protein sequence ID" value="HNAJ_0001331601-mRNA-1"/>
    <property type="gene ID" value="HNAJ_0001331601"/>
</dbReference>
<keyword evidence="2" id="KW-1185">Reference proteome</keyword>
<name>A0A0R3TZL7_RODNA</name>
<reference evidence="3" key="1">
    <citation type="submission" date="2017-02" db="UniProtKB">
        <authorList>
            <consortium name="WormBaseParasite"/>
        </authorList>
    </citation>
    <scope>IDENTIFICATION</scope>
</reference>
<organism evidence="3">
    <name type="scientific">Rodentolepis nana</name>
    <name type="common">Dwarf tapeworm</name>
    <name type="synonym">Hymenolepis nana</name>
    <dbReference type="NCBI Taxonomy" id="102285"/>
    <lineage>
        <taxon>Eukaryota</taxon>
        <taxon>Metazoa</taxon>
        <taxon>Spiralia</taxon>
        <taxon>Lophotrochozoa</taxon>
        <taxon>Platyhelminthes</taxon>
        <taxon>Cestoda</taxon>
        <taxon>Eucestoda</taxon>
        <taxon>Cyclophyllidea</taxon>
        <taxon>Hymenolepididae</taxon>
        <taxon>Rodentolepis</taxon>
    </lineage>
</organism>
<sequence>MKEFIRTLTTPKEMWDVIIKALGGDPEWDKNMNTNVTKYVPVCKDYPNCDRRSCVHALPCPLCPQGEACVKSHCLKYHPVQALNHFFQLNGDEF</sequence>
<evidence type="ECO:0000313" key="1">
    <source>
        <dbReference type="EMBL" id="VDO15474.1"/>
    </source>
</evidence>
<protein>
    <submittedName>
        <fullName evidence="3">C3H1-type domain-containing protein</fullName>
    </submittedName>
</protein>
<evidence type="ECO:0000313" key="3">
    <source>
        <dbReference type="WBParaSite" id="HNAJ_0001331601-mRNA-1"/>
    </source>
</evidence>
<evidence type="ECO:0000313" key="2">
    <source>
        <dbReference type="Proteomes" id="UP000278807"/>
    </source>
</evidence>
<dbReference type="Proteomes" id="UP000278807">
    <property type="component" value="Unassembled WGS sequence"/>
</dbReference>
<reference evidence="1 2" key="2">
    <citation type="submission" date="2018-11" db="EMBL/GenBank/DDBJ databases">
        <authorList>
            <consortium name="Pathogen Informatics"/>
        </authorList>
    </citation>
    <scope>NUCLEOTIDE SEQUENCE [LARGE SCALE GENOMIC DNA]</scope>
</reference>
<proteinExistence type="predicted"/>
<accession>A0A0R3TZL7</accession>
<dbReference type="EMBL" id="UZAE01015230">
    <property type="protein sequence ID" value="VDO15474.1"/>
    <property type="molecule type" value="Genomic_DNA"/>
</dbReference>
<gene>
    <name evidence="1" type="ORF">HNAJ_LOCUS13290</name>
</gene>